<feature type="domain" description="PH-like" evidence="1">
    <location>
        <begin position="156"/>
        <end position="207"/>
    </location>
</feature>
<evidence type="ECO:0000259" key="1">
    <source>
        <dbReference type="Pfam" id="PF25359"/>
    </source>
</evidence>
<protein>
    <submittedName>
        <fullName evidence="4">Skp1_POZ domain-containing protein</fullName>
    </submittedName>
</protein>
<accession>A0A0M3J5G6</accession>
<dbReference type="Proteomes" id="UP000267096">
    <property type="component" value="Unassembled WGS sequence"/>
</dbReference>
<name>A0A0M3J5G6_ANISI</name>
<evidence type="ECO:0000313" key="3">
    <source>
        <dbReference type="Proteomes" id="UP000267096"/>
    </source>
</evidence>
<dbReference type="EMBL" id="UYRR01003647">
    <property type="protein sequence ID" value="VDK20317.1"/>
    <property type="molecule type" value="Genomic_DNA"/>
</dbReference>
<sequence length="209" mass="23646">MEHSMATGQDDHEESAVRGNVIELNTKGDQMNGIIKRSTSKIMMQSRRTCRLKVVICTVDERSVEKLKSVFPLINRAMKGTVVIGDTIIPHRMGDHDYDEPWTELDIEVSSASEWDSKQCLAIVRWFQHYCKKIGFSNELSPLLQLFGRNILFEDCVSAHLGVTLNAIHFGNLISSGVYLAHFTRHSAVGSDDEQKKSLEVFRQLKGDH</sequence>
<dbReference type="InterPro" id="IPR057493">
    <property type="entry name" value="PH_RdRP-assoc"/>
</dbReference>
<organism evidence="4">
    <name type="scientific">Anisakis simplex</name>
    <name type="common">Herring worm</name>
    <dbReference type="NCBI Taxonomy" id="6269"/>
    <lineage>
        <taxon>Eukaryota</taxon>
        <taxon>Metazoa</taxon>
        <taxon>Ecdysozoa</taxon>
        <taxon>Nematoda</taxon>
        <taxon>Chromadorea</taxon>
        <taxon>Rhabditida</taxon>
        <taxon>Spirurina</taxon>
        <taxon>Ascaridomorpha</taxon>
        <taxon>Ascaridoidea</taxon>
        <taxon>Anisakidae</taxon>
        <taxon>Anisakis</taxon>
        <taxon>Anisakis simplex complex</taxon>
    </lineage>
</organism>
<reference evidence="2 3" key="2">
    <citation type="submission" date="2018-11" db="EMBL/GenBank/DDBJ databases">
        <authorList>
            <consortium name="Pathogen Informatics"/>
        </authorList>
    </citation>
    <scope>NUCLEOTIDE SEQUENCE [LARGE SCALE GENOMIC DNA]</scope>
</reference>
<dbReference type="Pfam" id="PF25359">
    <property type="entry name" value="PH_met_RdRP"/>
    <property type="match status" value="1"/>
</dbReference>
<reference evidence="4" key="1">
    <citation type="submission" date="2017-02" db="UniProtKB">
        <authorList>
            <consortium name="WormBaseParasite"/>
        </authorList>
    </citation>
    <scope>IDENTIFICATION</scope>
</reference>
<evidence type="ECO:0000313" key="2">
    <source>
        <dbReference type="EMBL" id="VDK20317.1"/>
    </source>
</evidence>
<dbReference type="AlphaFoldDB" id="A0A0M3J5G6"/>
<gene>
    <name evidence="2" type="ORF">ASIM_LOCUS2646</name>
</gene>
<evidence type="ECO:0000313" key="4">
    <source>
        <dbReference type="WBParaSite" id="ASIM_0000279701-mRNA-1"/>
    </source>
</evidence>
<dbReference type="WBParaSite" id="ASIM_0000279701-mRNA-1">
    <property type="protein sequence ID" value="ASIM_0000279701-mRNA-1"/>
    <property type="gene ID" value="ASIM_0000279701"/>
</dbReference>
<proteinExistence type="predicted"/>
<keyword evidence="3" id="KW-1185">Reference proteome</keyword>